<reference evidence="10 11" key="1">
    <citation type="submission" date="2024-02" db="EMBL/GenBank/DDBJ databases">
        <title>Genome sequence of Aquincola sp. MAHUQ-54.</title>
        <authorList>
            <person name="Huq M.A."/>
        </authorList>
    </citation>
    <scope>NUCLEOTIDE SEQUENCE [LARGE SCALE GENOMIC DNA]</scope>
    <source>
        <strain evidence="10 11">MAHUQ-54</strain>
    </source>
</reference>
<dbReference type="PANTHER" id="PTHR24025">
    <property type="entry name" value="DESMOGLEIN FAMILY MEMBER"/>
    <property type="match status" value="1"/>
</dbReference>
<keyword evidence="2" id="KW-0812">Transmembrane</keyword>
<evidence type="ECO:0000256" key="2">
    <source>
        <dbReference type="ARBA" id="ARBA00022692"/>
    </source>
</evidence>
<dbReference type="InterPro" id="IPR050971">
    <property type="entry name" value="Cadherin-domain_protein"/>
</dbReference>
<feature type="region of interest" description="Disordered" evidence="8">
    <location>
        <begin position="2761"/>
        <end position="2868"/>
    </location>
</feature>
<feature type="region of interest" description="Disordered" evidence="8">
    <location>
        <begin position="2982"/>
        <end position="3008"/>
    </location>
</feature>
<dbReference type="SMART" id="SM00710">
    <property type="entry name" value="PbH1"/>
    <property type="match status" value="17"/>
</dbReference>
<gene>
    <name evidence="10" type="ORF">V4F39_17485</name>
</gene>
<dbReference type="GO" id="GO:0007156">
    <property type="term" value="P:homophilic cell adhesion via plasma membrane adhesion molecules"/>
    <property type="evidence" value="ECO:0007669"/>
    <property type="project" value="InterPro"/>
</dbReference>
<feature type="domain" description="Cadherin" evidence="9">
    <location>
        <begin position="2317"/>
        <end position="2420"/>
    </location>
</feature>
<dbReference type="GO" id="GO:0016020">
    <property type="term" value="C:membrane"/>
    <property type="evidence" value="ECO:0007669"/>
    <property type="project" value="UniProtKB-SubCell"/>
</dbReference>
<dbReference type="SUPFAM" id="SSF51126">
    <property type="entry name" value="Pectin lyase-like"/>
    <property type="match status" value="2"/>
</dbReference>
<feature type="region of interest" description="Disordered" evidence="8">
    <location>
        <begin position="2917"/>
        <end position="2936"/>
    </location>
</feature>
<dbReference type="Gene3D" id="2.60.40.60">
    <property type="entry name" value="Cadherins"/>
    <property type="match status" value="2"/>
</dbReference>
<evidence type="ECO:0000256" key="4">
    <source>
        <dbReference type="ARBA" id="ARBA00022837"/>
    </source>
</evidence>
<dbReference type="RefSeq" id="WP_332291014.1">
    <property type="nucleotide sequence ID" value="NZ_JAZIBG010000036.1"/>
</dbReference>
<dbReference type="Proteomes" id="UP001336250">
    <property type="component" value="Unassembled WGS sequence"/>
</dbReference>
<accession>A0AAW9QL00</accession>
<keyword evidence="5" id="KW-0130">Cell adhesion</keyword>
<evidence type="ECO:0000259" key="9">
    <source>
        <dbReference type="PROSITE" id="PS50268"/>
    </source>
</evidence>
<dbReference type="SUPFAM" id="SSF49313">
    <property type="entry name" value="Cadherin-like"/>
    <property type="match status" value="2"/>
</dbReference>
<dbReference type="CDD" id="cd11304">
    <property type="entry name" value="Cadherin_repeat"/>
    <property type="match status" value="2"/>
</dbReference>
<dbReference type="InterPro" id="IPR040853">
    <property type="entry name" value="RapA2_cadherin-like"/>
</dbReference>
<dbReference type="InterPro" id="IPR006626">
    <property type="entry name" value="PbH1"/>
</dbReference>
<dbReference type="GO" id="GO:0005911">
    <property type="term" value="C:cell-cell junction"/>
    <property type="evidence" value="ECO:0007669"/>
    <property type="project" value="TreeGrafter"/>
</dbReference>
<dbReference type="GO" id="GO:0005509">
    <property type="term" value="F:calcium ion binding"/>
    <property type="evidence" value="ECO:0007669"/>
    <property type="project" value="InterPro"/>
</dbReference>
<dbReference type="Gene3D" id="2.160.20.10">
    <property type="entry name" value="Single-stranded right-handed beta-helix, Pectin lyase-like"/>
    <property type="match status" value="4"/>
</dbReference>
<keyword evidence="3" id="KW-0677">Repeat</keyword>
<dbReference type="PROSITE" id="PS50268">
    <property type="entry name" value="CADHERIN_2"/>
    <property type="match status" value="2"/>
</dbReference>
<dbReference type="Pfam" id="PF14252">
    <property type="entry name" value="DUF4347"/>
    <property type="match status" value="2"/>
</dbReference>
<protein>
    <submittedName>
        <fullName evidence="10">DUF4347 domain-containing protein</fullName>
    </submittedName>
</protein>
<evidence type="ECO:0000256" key="5">
    <source>
        <dbReference type="ARBA" id="ARBA00022889"/>
    </source>
</evidence>
<evidence type="ECO:0000256" key="7">
    <source>
        <dbReference type="ARBA" id="ARBA00023136"/>
    </source>
</evidence>
<feature type="compositionally biased region" description="Acidic residues" evidence="8">
    <location>
        <begin position="2988"/>
        <end position="3006"/>
    </location>
</feature>
<dbReference type="InterPro" id="IPR011050">
    <property type="entry name" value="Pectin_lyase_fold/virulence"/>
</dbReference>
<dbReference type="Pfam" id="PF16184">
    <property type="entry name" value="Cadherin_3"/>
    <property type="match status" value="1"/>
</dbReference>
<evidence type="ECO:0000256" key="6">
    <source>
        <dbReference type="ARBA" id="ARBA00022989"/>
    </source>
</evidence>
<dbReference type="PANTHER" id="PTHR24025:SF23">
    <property type="entry name" value="NEURAL-CADHERIN"/>
    <property type="match status" value="1"/>
</dbReference>
<evidence type="ECO:0000256" key="8">
    <source>
        <dbReference type="SAM" id="MobiDB-lite"/>
    </source>
</evidence>
<dbReference type="SMART" id="SM00112">
    <property type="entry name" value="CA"/>
    <property type="match status" value="2"/>
</dbReference>
<dbReference type="Pfam" id="PF00028">
    <property type="entry name" value="Cadherin"/>
    <property type="match status" value="1"/>
</dbReference>
<comment type="subcellular location">
    <subcellularLocation>
        <location evidence="1">Membrane</location>
    </subcellularLocation>
</comment>
<dbReference type="InterPro" id="IPR025592">
    <property type="entry name" value="DUF4347"/>
</dbReference>
<evidence type="ECO:0000256" key="1">
    <source>
        <dbReference type="ARBA" id="ARBA00004370"/>
    </source>
</evidence>
<proteinExistence type="predicted"/>
<evidence type="ECO:0000256" key="3">
    <source>
        <dbReference type="ARBA" id="ARBA00022737"/>
    </source>
</evidence>
<keyword evidence="11" id="KW-1185">Reference proteome</keyword>
<keyword evidence="7" id="KW-0472">Membrane</keyword>
<name>A0AAW9QL00_9BURK</name>
<dbReference type="EMBL" id="JAZIBG010000036">
    <property type="protein sequence ID" value="MEF7615710.1"/>
    <property type="molecule type" value="Genomic_DNA"/>
</dbReference>
<evidence type="ECO:0000313" key="11">
    <source>
        <dbReference type="Proteomes" id="UP001336250"/>
    </source>
</evidence>
<feature type="compositionally biased region" description="Low complexity" evidence="8">
    <location>
        <begin position="2823"/>
        <end position="2841"/>
    </location>
</feature>
<dbReference type="InterPro" id="IPR036278">
    <property type="entry name" value="Sialidase_sf"/>
</dbReference>
<dbReference type="InterPro" id="IPR012334">
    <property type="entry name" value="Pectin_lyas_fold"/>
</dbReference>
<sequence length="3022" mass="300623">MKPFPRPARPLIEELEARVLYSADFAPAHLQAATAEHRSLDAATRTGAMPAEARPHEVVFVDERVADPDGQVAILAAQRGDGVDLDVVTIEAGEDGSERIAEVLAQQPRGTGWHVIGHPGEGGVQLGTRGVGSLAQATSIGPVREAATDLVFIDAGVDDAEQLLADITRQAADGRRIEAIVLDGRRDGIAQVTEALAGRSGVGALHFLTHGGAGRLIVGNGVLDAVALQQRAGEIAGWRSALADDADLLVYGCDVAEGAAGRAFVKTLAELTGADVAASDNRTGAVTRGGDWTLEMHTGRIEAELAFGMQVQAQWQGVLATYTVTSTADTNTSGTLRWAIHQANGNAGTDTIHFNIAGTGVHTITLSSALPTLTGTVVLDASTDDSFAANGSRPAIILDGDNLNADGLQLASGSGGSTVRGLVIRNFRGDGIQIDAGSDGNTIAGNYIGSLGNSGNAQGTGNRDAGIYVLSGNNTIGGTTAADRNVLSGNANGLFIEGASATGNQIIGNHIGTNLAGTAAIANTYDGVHLAGGASANTIGGANANQRNIISGNGDDGILINGEASDGNIVKGNWIGVGADGAAVLGNGGDGIYLEDGPDNTVIGGPTTGEGNWVAAAGRVGIELDGASSGTLVQGNRIGTDLAGTANWGTQQNGILLEDGSAPISGPANNQILDNIVAFSGQGGVYTVAIQAYNTTGTGNTLSRNLVYGSAGLGIDLGANGVTANDAGDGDTGVNNLQNFPVLTLARTDEAGQVTVAGTLNSTANSYFRIEFFASASGNSSGYGLGEIYLGHADVATNASGNASIAATLNGVAMPAGYVVSATATRATSAAYTAFTDTSEFAKNVVAISSTQAVLVVDTNADTVNGDTTSISTLLASKGADGLISLREAITAINNTPAGSLPTQIDFAIAGSGVHTITLGSALPAITRPVVIDGTTDTASVTGNGGRPAIVLNGNGQNVDGLTLTSTAGGSTIRGLVVRNFFGAAIYIDAGSDGNTIAGNYLGAVDATGNLAAAVNGSYTVYIRGANNTVGGSTAADRNVLGTNGDGNTYGLIISGATANGNQILGNYIGIGADGVTAFSGVQDGITVFDGASNRIEGNVIAADGDHGVYINTSGSGTVVHNNLIGTNAAGTAVVSAPINGIRAVQVGVGTVITNNVIAGASASGIRLDASASGVTVQGNRIGTDAAGTANWGAQQNGIQVASSNNLIGGTGGGRGNIVAHSNQAASTYDGIAVSGGTGNAILGNRIYGTVAGTSGLGIDLGTSGATANDAGDADTGANNLQNFAVLTQASTDSTNSVNVAGTLNSTANSFFRIEFFASATANASGHGEGQIYLGYVNVATNASGNASFSATLTGLAVPAGHVVSATTTRSDSSYASFTDTSEFSAALTIAEANAAPVLTPSSPALAAINEDATANAGQTVASFLGSSVSDANTAALEGIALTALSSGNGTWQYSTNGGSTWTAVGAVSNSSALLLRATDLVRFVPDGQNATTASITYRAWDQTSGAAGSKVSTTTNGGTTAFSTASDTASITVTAVNDAPVLTPAAPSLVTIDENATGNSGQTVASIVGASITDVDTGAIQGIAITAAAEGNGTWQYSTDGGGSWTDVGAVSDSAALLLRDTDRVRFVPDGANGTTGSLTYRAWDRTSGSAGSKVTTASNGGTTAFSTATDTATITVTAVNDAPVATATGGTTGYTENAPAAAVDAGLTLDDVDSAQFHGAIVRISANYANGQDVLGFTNQNGITGSWDASTGTLTLTGTATLAQYQAALRSVSYANSSEAPGTAMRTVSFRVTDGAAWSADTTRGVAVTSVNDAPNGTTKTVTTLEDTAYTFTVADFGFGDVDGNSLQGVRITTPPGTGSLTLNGVTVSAGQTISTADITAGNLKFNPAADANGTGYASFTFQVQDAGGTANGGADTDPTPRTMTVDVTSVNDAPLLAPAAPALAPITEDDVGNGGQTVASFIGTSITDVDAGGQVGIAITGADAGNGAWQVSIDHGATWQALGPVSDSAALLLRGSDLIRFEPDTKNGTDASFTYRAWDGSSGTAGHKVDATLHGGSTVFSDAADQASISVVHVNDAPATGGIVIDVAEGGSHVFTVATFNFIDPVDTPAHALAAVTFTSLATAGTITLSGVAITAGQTVSAADIAAGLLRYTPAAGGHGEPYATFTVQLHDDGGTAHGGVDTDPVPRTATINVGAVNDAPVITSHGGGSSASASVAENTMAVATVTAADPDGPSLTYSISGGADGGLFTIDGVTGALSFITAPDFEAPADAGRNNVYDVIVQVSDGTLTDTQAIAVTVTPVNDNDPVITSLGGGATAAASVAENTAAVATVAATDADLPAQSLGYAIVGGADQARLRIDAATGALSFISAPDHEAPGDADGDNVYEVIVQATDGARTATQAISISVTDVDDTAPVVGASGGIVAHVENAAPVPIDPGLTVSDADSGTLAGATVRISTNYVAGQDRLAFVDQNGITGHWDAATGTLTLSGTATLAHYQAALRSVAYANTSDSPSTLVRTVAFSAHDGSAHSTEATRQVQVIAVNDAPQGRDGMLAIPAEGRAFTREDFGFRDPVDLPAHHLLAVVVDRLPATGRLTLGGQAVGVGTAVTAADLDAGRLVYTAVPGQDAVLGFRVQDDGGTAWGGADTDPQARSLVLRAPAANQAPVVAHAQFAVAQGEAVLLSATEIVASDPDGAFEDLSFTVFQVRHGRFELLDAPGEAVTTFTARQLTAGSVRFVQDGSAEAPGFLIVAHDGQVDSSPTAGAVSFRAAPPSPPPAPEPAPEPAPALPPPAWPPVDPGASAPPPLPPAPDPALSPAPPAETGAPAAPSAPVPEATLPPALPPPAAAPRPAGADNGARGEPAASRWRDGILRDSVAQLQGLLDGVASDGMLALFDTTPVPPLFAVQIDGASARGSLAPGDGGRADAPSDGASAPELDTLQVGLQASYVAMSTGLLWWASRAGGLVASMLATTPSWRHLDPLPILGEDEEEHDGTDPTADDPDPDSAQAMAAEALFDADD</sequence>
<dbReference type="SUPFAM" id="SSF50939">
    <property type="entry name" value="Sialidases"/>
    <property type="match status" value="1"/>
</dbReference>
<keyword evidence="6" id="KW-1133">Transmembrane helix</keyword>
<dbReference type="InterPro" id="IPR002126">
    <property type="entry name" value="Cadherin-like_dom"/>
</dbReference>
<dbReference type="Pfam" id="PF17803">
    <property type="entry name" value="Cadherin_4"/>
    <property type="match status" value="2"/>
</dbReference>
<evidence type="ECO:0000313" key="10">
    <source>
        <dbReference type="EMBL" id="MEF7615710.1"/>
    </source>
</evidence>
<feature type="compositionally biased region" description="Pro residues" evidence="8">
    <location>
        <begin position="2774"/>
        <end position="2822"/>
    </location>
</feature>
<feature type="domain" description="Cadherin" evidence="9">
    <location>
        <begin position="2211"/>
        <end position="2312"/>
    </location>
</feature>
<organism evidence="10 11">
    <name type="scientific">Aquincola agrisoli</name>
    <dbReference type="NCBI Taxonomy" id="3119538"/>
    <lineage>
        <taxon>Bacteria</taxon>
        <taxon>Pseudomonadati</taxon>
        <taxon>Pseudomonadota</taxon>
        <taxon>Betaproteobacteria</taxon>
        <taxon>Burkholderiales</taxon>
        <taxon>Sphaerotilaceae</taxon>
        <taxon>Aquincola</taxon>
    </lineage>
</organism>
<comment type="caution">
    <text evidence="10">The sequence shown here is derived from an EMBL/GenBank/DDBJ whole genome shotgun (WGS) entry which is preliminary data.</text>
</comment>
<keyword evidence="4" id="KW-0106">Calcium</keyword>
<dbReference type="InterPro" id="IPR015919">
    <property type="entry name" value="Cadherin-like_sf"/>
</dbReference>